<dbReference type="Proteomes" id="UP000186292">
    <property type="component" value="Unassembled WGS sequence"/>
</dbReference>
<keyword evidence="2" id="KW-1185">Reference proteome</keyword>
<dbReference type="Gene3D" id="3.40.50.150">
    <property type="entry name" value="Vaccinia Virus protein VP39"/>
    <property type="match status" value="1"/>
</dbReference>
<reference evidence="2" key="1">
    <citation type="submission" date="2017-01" db="EMBL/GenBank/DDBJ databases">
        <authorList>
            <person name="Varghese N."/>
            <person name="Submissions S."/>
        </authorList>
    </citation>
    <scope>NUCLEOTIDE SEQUENCE [LARGE SCALE GENOMIC DNA]</scope>
    <source>
        <strain evidence="2">DSM 44531</strain>
    </source>
</reference>
<dbReference type="InterPro" id="IPR029063">
    <property type="entry name" value="SAM-dependent_MTases_sf"/>
</dbReference>
<gene>
    <name evidence="1" type="ORF">SAMN05444817_102220</name>
</gene>
<proteinExistence type="predicted"/>
<dbReference type="InterPro" id="IPR050723">
    <property type="entry name" value="CFA/CMAS"/>
</dbReference>
<dbReference type="PANTHER" id="PTHR43667:SF2">
    <property type="entry name" value="FATTY ACID C-METHYL TRANSFERASE"/>
    <property type="match status" value="1"/>
</dbReference>
<dbReference type="EMBL" id="FTOF01000002">
    <property type="protein sequence ID" value="SIS41477.1"/>
    <property type="molecule type" value="Genomic_DNA"/>
</dbReference>
<dbReference type="STRING" id="1161099.SAMN05444817_102220"/>
<evidence type="ECO:0000313" key="1">
    <source>
        <dbReference type="EMBL" id="SIS41477.1"/>
    </source>
</evidence>
<evidence type="ECO:0000313" key="2">
    <source>
        <dbReference type="Proteomes" id="UP000186292"/>
    </source>
</evidence>
<dbReference type="Pfam" id="PF02353">
    <property type="entry name" value="CMAS"/>
    <property type="match status" value="1"/>
</dbReference>
<protein>
    <submittedName>
        <fullName evidence="1">Cyclopropane-fatty-acyl-phospholipid synthase</fullName>
    </submittedName>
</protein>
<dbReference type="SUPFAM" id="SSF53335">
    <property type="entry name" value="S-adenosyl-L-methionine-dependent methyltransferases"/>
    <property type="match status" value="1"/>
</dbReference>
<dbReference type="OrthoDB" id="9782855at2"/>
<dbReference type="PANTHER" id="PTHR43667">
    <property type="entry name" value="CYCLOPROPANE-FATTY-ACYL-PHOSPHOLIPID SYNTHASE"/>
    <property type="match status" value="1"/>
</dbReference>
<name>A0A1N7IWU5_9CORY</name>
<organism evidence="1 2">
    <name type="scientific">Corynebacterium appendicis CIP 107643</name>
    <dbReference type="NCBI Taxonomy" id="1161099"/>
    <lineage>
        <taxon>Bacteria</taxon>
        <taxon>Bacillati</taxon>
        <taxon>Actinomycetota</taxon>
        <taxon>Actinomycetes</taxon>
        <taxon>Mycobacteriales</taxon>
        <taxon>Corynebacteriaceae</taxon>
        <taxon>Corynebacterium</taxon>
    </lineage>
</organism>
<accession>A0A1N7IWU5</accession>
<sequence length="442" mass="47965">MVDGVSDNPAIPMHLATIDAEQWPNIAAVPTGRFMGLRARRAEASFAAACSKAGLELDPDNGPDLVVDHAELFERIAANGWIGLAEGYMAGEWRTDTPDDLVRVLGKLLEVGFNPATKLGREARFAGGEVPPELVAKFSGDGMSAFAGHFATGVPTMERVSVPSHSPSAGRGKEPKNYFVSKTNYSAPLETEKLDLADAQARSVNMLLDAAVVRPGTHLAEVPSSGGAVAIAAASRRATVDSVVTDPAVLNALRERLTLGGAEDAVHVNVVEDLPRGMDRRKARYDAIVSAEHLETMPTRMQAHYFALIDGLLARSGRATLQTIVSTGKMSRPAESALESLRAYIWPTLNYPTVDEIRKTVDSRSGLRVIAQTHAPDHLALSLQHQRTVFQSQLREAAADGFDAVYRRLWMWQLALREAMARAGMLDVVQLTLMHRHRRGVR</sequence>
<dbReference type="AlphaFoldDB" id="A0A1N7IWU5"/>